<feature type="region of interest" description="Disordered" evidence="1">
    <location>
        <begin position="367"/>
        <end position="400"/>
    </location>
</feature>
<dbReference type="OrthoDB" id="10199504at2759"/>
<reference evidence="3" key="1">
    <citation type="submission" date="2022-11" db="UniProtKB">
        <authorList>
            <consortium name="EnsemblMetazoa"/>
        </authorList>
    </citation>
    <scope>IDENTIFICATION</scope>
</reference>
<keyword evidence="2" id="KW-1133">Transmembrane helix</keyword>
<organism evidence="3 4">
    <name type="scientific">Patiria miniata</name>
    <name type="common">Bat star</name>
    <name type="synonym">Asterina miniata</name>
    <dbReference type="NCBI Taxonomy" id="46514"/>
    <lineage>
        <taxon>Eukaryota</taxon>
        <taxon>Metazoa</taxon>
        <taxon>Echinodermata</taxon>
        <taxon>Eleutherozoa</taxon>
        <taxon>Asterozoa</taxon>
        <taxon>Asteroidea</taxon>
        <taxon>Valvatacea</taxon>
        <taxon>Valvatida</taxon>
        <taxon>Asterinidae</taxon>
        <taxon>Patiria</taxon>
    </lineage>
</organism>
<feature type="transmembrane region" description="Helical" evidence="2">
    <location>
        <begin position="307"/>
        <end position="329"/>
    </location>
</feature>
<sequence length="885" mass="99940">MYSVIRKSANLLVVILACYSSLYLSGCVLGKSPVSLPCLPTIVTSWQTGSVVITDATDDYSINDEKFKFYRELSSVWAELFRSFHPMPSPSSKHAATNVLQDFIADVVHFLNSCWMNSDAQAAMISLATWYLSVATLIGIASRVFSPRPRQVASRPRGDSCFKIPGPSFYNLRHGPVSASPQSHVSWHRVTYLGLYLIFGVPLGIWWIYSRPIVHPSQFGASSVPWSLATHLLNLIKSLLERAIEMLDQLNIQSPLANTKGLGYFVAAAALCFSYLLVLVALSLLMQQPKRKYRLTHARRKCCMERMGSTLRVMSSSAILGILTALRYVSRCILILPTSRTTLLAPHAVPDISGVPITKGANIVRCKNTHTSNSDGNNSQTRRANPQPNTGSEGVRHNHQHDQQTAINLNVHIQPKVKGETLEYREQVQDQEEATQALGIQQRSGENSPDDVHHPTEFQQPSPRKSLFQRMAEAQLRLQTQSVGKLHKMLPNELQKQKVRKQGQKHAQQPQDLKRQVESREQADLKQQDLNTTGCFRFNAWNHPELPSLDNHIRFFAERIRKEKEFQSLSGSANPRNEHQRRREASKQVRLDKQHDITQHLHRHDVDSEGCLHFNSWHSRRFSPVVNLLTVFPQRYAEYDGKTWFQQSPFAKHQSESGTEFQLQVEQLCQKKTQKLKTWSRGQELVLQQEDLAEPKQQTESSKLVEQQPQYELQKRLPSPEEKSKEKLDQQDQQRAGPASEPSGNPLSKHDIRTRRRSVWFADDASLKETAFIVKNPSSEIVSNSVIKPDSPNSKPESCSKTLKGILADARRQRRSCPRPWIALPPLPGGQRRAQRRAIAVTMNTERCRAWAIELEKETRAESSSRGASTNGDSGDRGLAATCAG</sequence>
<feature type="region of interest" description="Disordered" evidence="1">
    <location>
        <begin position="495"/>
        <end position="524"/>
    </location>
</feature>
<accession>A0A913Z6W6</accession>
<keyword evidence="4" id="KW-1185">Reference proteome</keyword>
<feature type="compositionally biased region" description="Basic and acidic residues" evidence="1">
    <location>
        <begin position="576"/>
        <end position="591"/>
    </location>
</feature>
<feature type="region of interest" description="Disordered" evidence="1">
    <location>
        <begin position="441"/>
        <end position="463"/>
    </location>
</feature>
<keyword evidence="2" id="KW-0812">Transmembrane</keyword>
<evidence type="ECO:0000256" key="2">
    <source>
        <dbReference type="SAM" id="Phobius"/>
    </source>
</evidence>
<name>A0A913Z6W6_PATMI</name>
<feature type="compositionally biased region" description="Basic and acidic residues" evidence="1">
    <location>
        <begin position="512"/>
        <end position="524"/>
    </location>
</feature>
<feature type="transmembrane region" description="Helical" evidence="2">
    <location>
        <begin position="122"/>
        <end position="145"/>
    </location>
</feature>
<feature type="compositionally biased region" description="Polar residues" evidence="1">
    <location>
        <begin position="696"/>
        <end position="711"/>
    </location>
</feature>
<evidence type="ECO:0000256" key="1">
    <source>
        <dbReference type="SAM" id="MobiDB-lite"/>
    </source>
</evidence>
<evidence type="ECO:0000313" key="3">
    <source>
        <dbReference type="EnsemblMetazoa" id="XP_038047553.1"/>
    </source>
</evidence>
<dbReference type="AlphaFoldDB" id="A0A913Z6W6"/>
<feature type="compositionally biased region" description="Polar residues" evidence="1">
    <location>
        <begin position="864"/>
        <end position="873"/>
    </location>
</feature>
<dbReference type="GeneID" id="119721545"/>
<dbReference type="RefSeq" id="XP_038047553.1">
    <property type="nucleotide sequence ID" value="XM_038191625.1"/>
</dbReference>
<dbReference type="EnsemblMetazoa" id="XM_038191625.1">
    <property type="protein sequence ID" value="XP_038047553.1"/>
    <property type="gene ID" value="LOC119721545"/>
</dbReference>
<feature type="region of interest" description="Disordered" evidence="1">
    <location>
        <begin position="692"/>
        <end position="752"/>
    </location>
</feature>
<feature type="transmembrane region" description="Helical" evidence="2">
    <location>
        <begin position="190"/>
        <end position="209"/>
    </location>
</feature>
<feature type="region of interest" description="Disordered" evidence="1">
    <location>
        <begin position="566"/>
        <end position="591"/>
    </location>
</feature>
<protein>
    <submittedName>
        <fullName evidence="3">Uncharacterized protein</fullName>
    </submittedName>
</protein>
<dbReference type="PROSITE" id="PS51257">
    <property type="entry name" value="PROKAR_LIPOPROTEIN"/>
    <property type="match status" value="1"/>
</dbReference>
<feature type="compositionally biased region" description="Polar residues" evidence="1">
    <location>
        <begin position="369"/>
        <end position="392"/>
    </location>
</feature>
<keyword evidence="2" id="KW-0472">Membrane</keyword>
<proteinExistence type="predicted"/>
<feature type="compositionally biased region" description="Basic and acidic residues" evidence="1">
    <location>
        <begin position="713"/>
        <end position="732"/>
    </location>
</feature>
<feature type="transmembrane region" description="Helical" evidence="2">
    <location>
        <begin position="264"/>
        <end position="286"/>
    </location>
</feature>
<feature type="region of interest" description="Disordered" evidence="1">
    <location>
        <begin position="857"/>
        <end position="885"/>
    </location>
</feature>
<evidence type="ECO:0000313" key="4">
    <source>
        <dbReference type="Proteomes" id="UP000887568"/>
    </source>
</evidence>
<dbReference type="Proteomes" id="UP000887568">
    <property type="component" value="Unplaced"/>
</dbReference>